<name>A0ABP5UEP4_9ACTN</name>
<protein>
    <submittedName>
        <fullName evidence="1">Uncharacterized protein</fullName>
    </submittedName>
</protein>
<sequence>MSIVRFREVAITARSNDKCPVCGRRTTRSKKFWQTISPFNRLPDGTPKTRDDINRELKAEADAWEPDHRHAACIESDGGAA</sequence>
<reference evidence="2" key="1">
    <citation type="journal article" date="2019" name="Int. J. Syst. Evol. Microbiol.">
        <title>The Global Catalogue of Microorganisms (GCM) 10K type strain sequencing project: providing services to taxonomists for standard genome sequencing and annotation.</title>
        <authorList>
            <consortium name="The Broad Institute Genomics Platform"/>
            <consortium name="The Broad Institute Genome Sequencing Center for Infectious Disease"/>
            <person name="Wu L."/>
            <person name="Ma J."/>
        </authorList>
    </citation>
    <scope>NUCLEOTIDE SEQUENCE [LARGE SCALE GENOMIC DNA]</scope>
    <source>
        <strain evidence="2">JCM 16227</strain>
    </source>
</reference>
<dbReference type="Proteomes" id="UP001501170">
    <property type="component" value="Unassembled WGS sequence"/>
</dbReference>
<organism evidence="1 2">
    <name type="scientific">Gordonia cholesterolivorans</name>
    <dbReference type="NCBI Taxonomy" id="559625"/>
    <lineage>
        <taxon>Bacteria</taxon>
        <taxon>Bacillati</taxon>
        <taxon>Actinomycetota</taxon>
        <taxon>Actinomycetes</taxon>
        <taxon>Mycobacteriales</taxon>
        <taxon>Gordoniaceae</taxon>
        <taxon>Gordonia</taxon>
    </lineage>
</organism>
<keyword evidence="2" id="KW-1185">Reference proteome</keyword>
<evidence type="ECO:0000313" key="1">
    <source>
        <dbReference type="EMBL" id="GAA2376306.1"/>
    </source>
</evidence>
<dbReference type="RefSeq" id="WP_346075667.1">
    <property type="nucleotide sequence ID" value="NZ_BAAARB010000005.1"/>
</dbReference>
<gene>
    <name evidence="1" type="ORF">GCM10009855_14540</name>
</gene>
<proteinExistence type="predicted"/>
<evidence type="ECO:0000313" key="2">
    <source>
        <dbReference type="Proteomes" id="UP001501170"/>
    </source>
</evidence>
<dbReference type="EMBL" id="BAAARB010000005">
    <property type="protein sequence ID" value="GAA2376306.1"/>
    <property type="molecule type" value="Genomic_DNA"/>
</dbReference>
<accession>A0ABP5UEP4</accession>
<comment type="caution">
    <text evidence="1">The sequence shown here is derived from an EMBL/GenBank/DDBJ whole genome shotgun (WGS) entry which is preliminary data.</text>
</comment>